<dbReference type="Proteomes" id="UP000287651">
    <property type="component" value="Unassembled WGS sequence"/>
</dbReference>
<dbReference type="GO" id="GO:0016787">
    <property type="term" value="F:hydrolase activity"/>
    <property type="evidence" value="ECO:0007669"/>
    <property type="project" value="UniProtKB-KW"/>
</dbReference>
<dbReference type="AlphaFoldDB" id="A0A427APT3"/>
<gene>
    <name evidence="6" type="ORF">B296_00017050</name>
</gene>
<dbReference type="InterPro" id="IPR000330">
    <property type="entry name" value="SNF2_N"/>
</dbReference>
<proteinExistence type="predicted"/>
<evidence type="ECO:0000256" key="4">
    <source>
        <dbReference type="SAM" id="MobiDB-lite"/>
    </source>
</evidence>
<feature type="region of interest" description="Disordered" evidence="4">
    <location>
        <begin position="139"/>
        <end position="163"/>
    </location>
</feature>
<evidence type="ECO:0000313" key="7">
    <source>
        <dbReference type="Proteomes" id="UP000287651"/>
    </source>
</evidence>
<keyword evidence="1" id="KW-0547">Nucleotide-binding</keyword>
<dbReference type="Gene3D" id="3.40.50.10810">
    <property type="entry name" value="Tandem AAA-ATPase domain"/>
    <property type="match status" value="1"/>
</dbReference>
<keyword evidence="2" id="KW-0378">Hydrolase</keyword>
<sequence length="233" mass="25478">MPRCSELYRHIVLYQPNLGMPAEFTPEDLYTRKRPIDFKVDTKLLILTYLSHATFLLILGLEQDRSGVSAAILPSEKLRKLCVDGSKVEDYKETISDTDMDSIMGIADSSQLEILADAMGLGKTIMTIALLLAHSGKGGSSSSISSQDSLDTNEVNDMSNQSPITSNKLTSIAGFRKLFKSKASLVGGGNLIVCPMTLLSQWKLKEHSRERSDALGHTISVQGRWLAETSPVS</sequence>
<dbReference type="GO" id="GO:0006281">
    <property type="term" value="P:DNA repair"/>
    <property type="evidence" value="ECO:0007669"/>
    <property type="project" value="TreeGrafter"/>
</dbReference>
<name>A0A427APT3_ENSVE</name>
<feature type="compositionally biased region" description="Polar residues" evidence="4">
    <location>
        <begin position="150"/>
        <end position="163"/>
    </location>
</feature>
<organism evidence="6 7">
    <name type="scientific">Ensete ventricosum</name>
    <name type="common">Abyssinian banana</name>
    <name type="synonym">Musa ensete</name>
    <dbReference type="NCBI Taxonomy" id="4639"/>
    <lineage>
        <taxon>Eukaryota</taxon>
        <taxon>Viridiplantae</taxon>
        <taxon>Streptophyta</taxon>
        <taxon>Embryophyta</taxon>
        <taxon>Tracheophyta</taxon>
        <taxon>Spermatophyta</taxon>
        <taxon>Magnoliopsida</taxon>
        <taxon>Liliopsida</taxon>
        <taxon>Zingiberales</taxon>
        <taxon>Musaceae</taxon>
        <taxon>Ensete</taxon>
    </lineage>
</organism>
<evidence type="ECO:0000256" key="3">
    <source>
        <dbReference type="ARBA" id="ARBA00022840"/>
    </source>
</evidence>
<dbReference type="InterPro" id="IPR038718">
    <property type="entry name" value="SNF2-like_sf"/>
</dbReference>
<comment type="caution">
    <text evidence="6">The sequence shown here is derived from an EMBL/GenBank/DDBJ whole genome shotgun (WGS) entry which is preliminary data.</text>
</comment>
<accession>A0A427APT3</accession>
<dbReference type="EMBL" id="AMZH03001727">
    <property type="protein sequence ID" value="RRT78240.1"/>
    <property type="molecule type" value="Genomic_DNA"/>
</dbReference>
<dbReference type="PANTHER" id="PTHR45626">
    <property type="entry name" value="TRANSCRIPTION TERMINATION FACTOR 2-RELATED"/>
    <property type="match status" value="1"/>
</dbReference>
<protein>
    <recommendedName>
        <fullName evidence="5">SNF2 N-terminal domain-containing protein</fullName>
    </recommendedName>
</protein>
<dbReference type="InterPro" id="IPR050628">
    <property type="entry name" value="SNF2_RAD54_helicase_TF"/>
</dbReference>
<feature type="compositionally biased region" description="Low complexity" evidence="4">
    <location>
        <begin position="140"/>
        <end position="149"/>
    </location>
</feature>
<dbReference type="GO" id="GO:0005524">
    <property type="term" value="F:ATP binding"/>
    <property type="evidence" value="ECO:0007669"/>
    <property type="project" value="UniProtKB-KW"/>
</dbReference>
<dbReference type="GO" id="GO:0005634">
    <property type="term" value="C:nucleus"/>
    <property type="evidence" value="ECO:0007669"/>
    <property type="project" value="TreeGrafter"/>
</dbReference>
<evidence type="ECO:0000259" key="5">
    <source>
        <dbReference type="Pfam" id="PF00176"/>
    </source>
</evidence>
<reference evidence="6 7" key="1">
    <citation type="journal article" date="2014" name="Agronomy (Basel)">
        <title>A Draft Genome Sequence for Ensete ventricosum, the Drought-Tolerant Tree Against Hunger.</title>
        <authorList>
            <person name="Harrison J."/>
            <person name="Moore K.A."/>
            <person name="Paszkiewicz K."/>
            <person name="Jones T."/>
            <person name="Grant M."/>
            <person name="Ambacheew D."/>
            <person name="Muzemil S."/>
            <person name="Studholme D.J."/>
        </authorList>
    </citation>
    <scope>NUCLEOTIDE SEQUENCE [LARGE SCALE GENOMIC DNA]</scope>
</reference>
<dbReference type="GO" id="GO:0008094">
    <property type="term" value="F:ATP-dependent activity, acting on DNA"/>
    <property type="evidence" value="ECO:0007669"/>
    <property type="project" value="TreeGrafter"/>
</dbReference>
<dbReference type="SUPFAM" id="SSF52540">
    <property type="entry name" value="P-loop containing nucleoside triphosphate hydrolases"/>
    <property type="match status" value="1"/>
</dbReference>
<feature type="domain" description="SNF2 N-terminal" evidence="5">
    <location>
        <begin position="114"/>
        <end position="205"/>
    </location>
</feature>
<dbReference type="PANTHER" id="PTHR45626:SF45">
    <property type="entry name" value="DNA REPAIR PROTEIN RAD5A"/>
    <property type="match status" value="1"/>
</dbReference>
<dbReference type="Pfam" id="PF00176">
    <property type="entry name" value="SNF2-rel_dom"/>
    <property type="match status" value="1"/>
</dbReference>
<evidence type="ECO:0000313" key="6">
    <source>
        <dbReference type="EMBL" id="RRT78240.1"/>
    </source>
</evidence>
<dbReference type="InterPro" id="IPR027417">
    <property type="entry name" value="P-loop_NTPase"/>
</dbReference>
<evidence type="ECO:0000256" key="2">
    <source>
        <dbReference type="ARBA" id="ARBA00022801"/>
    </source>
</evidence>
<evidence type="ECO:0000256" key="1">
    <source>
        <dbReference type="ARBA" id="ARBA00022741"/>
    </source>
</evidence>
<keyword evidence="3" id="KW-0067">ATP-binding</keyword>